<evidence type="ECO:0000256" key="7">
    <source>
        <dbReference type="RuleBase" id="RU003894"/>
    </source>
</evidence>
<reference evidence="10" key="1">
    <citation type="journal article" date="2023" name="bioRxiv">
        <title>Scaffold-level genome assemblies of two parasitoid biocontrol wasps reveal the parthenogenesis mechanism and an associated novel virus.</title>
        <authorList>
            <person name="Inwood S."/>
            <person name="Skelly J."/>
            <person name="Guhlin J."/>
            <person name="Harrop T."/>
            <person name="Goldson S."/>
            <person name="Dearden P."/>
        </authorList>
    </citation>
    <scope>NUCLEOTIDE SEQUENCE</scope>
    <source>
        <strain evidence="10">Irish</strain>
        <tissue evidence="10">Whole body</tissue>
    </source>
</reference>
<dbReference type="AlphaFoldDB" id="A0AA39FQ30"/>
<dbReference type="EMBL" id="JAQQBS010000002">
    <property type="protein sequence ID" value="KAK0173405.1"/>
    <property type="molecule type" value="Genomic_DNA"/>
</dbReference>
<evidence type="ECO:0000256" key="8">
    <source>
        <dbReference type="SAM" id="MobiDB-lite"/>
    </source>
</evidence>
<feature type="compositionally biased region" description="Polar residues" evidence="8">
    <location>
        <begin position="1"/>
        <end position="25"/>
    </location>
</feature>
<feature type="region of interest" description="Disordered" evidence="8">
    <location>
        <begin position="1"/>
        <end position="49"/>
    </location>
</feature>
<evidence type="ECO:0000313" key="11">
    <source>
        <dbReference type="Proteomes" id="UP001168990"/>
    </source>
</evidence>
<dbReference type="GO" id="GO:0031492">
    <property type="term" value="F:nucleosomal DNA binding"/>
    <property type="evidence" value="ECO:0007669"/>
    <property type="project" value="TreeGrafter"/>
</dbReference>
<comment type="function">
    <text evidence="1">Histones H1 are necessary for the condensation of nucleosome chains into higher-order structures.</text>
</comment>
<evidence type="ECO:0000256" key="4">
    <source>
        <dbReference type="ARBA" id="ARBA00022454"/>
    </source>
</evidence>
<comment type="caution">
    <text evidence="10">The sequence shown here is derived from an EMBL/GenBank/DDBJ whole genome shotgun (WGS) entry which is preliminary data.</text>
</comment>
<comment type="subcellular location">
    <subcellularLocation>
        <location evidence="3">Chromosome</location>
    </subcellularLocation>
    <subcellularLocation>
        <location evidence="2 7">Nucleus</location>
    </subcellularLocation>
</comment>
<dbReference type="GO" id="GO:0045910">
    <property type="term" value="P:negative regulation of DNA recombination"/>
    <property type="evidence" value="ECO:0007669"/>
    <property type="project" value="TreeGrafter"/>
</dbReference>
<proteinExistence type="inferred from homology"/>
<evidence type="ECO:0000259" key="9">
    <source>
        <dbReference type="PROSITE" id="PS51504"/>
    </source>
</evidence>
<keyword evidence="6 7" id="KW-0539">Nucleus</keyword>
<feature type="region of interest" description="Disordered" evidence="8">
    <location>
        <begin position="171"/>
        <end position="235"/>
    </location>
</feature>
<dbReference type="InterPro" id="IPR005818">
    <property type="entry name" value="Histone_H1/H5_H15"/>
</dbReference>
<dbReference type="PANTHER" id="PTHR11467:SF20">
    <property type="entry name" value="H15 DOMAIN-CONTAINING PROTEIN-RELATED"/>
    <property type="match status" value="1"/>
</dbReference>
<dbReference type="GO" id="GO:0003690">
    <property type="term" value="F:double-stranded DNA binding"/>
    <property type="evidence" value="ECO:0007669"/>
    <property type="project" value="TreeGrafter"/>
</dbReference>
<dbReference type="SUPFAM" id="SSF46785">
    <property type="entry name" value="Winged helix' DNA-binding domain"/>
    <property type="match status" value="1"/>
</dbReference>
<dbReference type="Proteomes" id="UP001168990">
    <property type="component" value="Unassembled WGS sequence"/>
</dbReference>
<comment type="similarity">
    <text evidence="7">Belongs to the histone H1/H5 family.</text>
</comment>
<keyword evidence="5 7" id="KW-0238">DNA-binding</keyword>
<dbReference type="GO" id="GO:0006334">
    <property type="term" value="P:nucleosome assembly"/>
    <property type="evidence" value="ECO:0007669"/>
    <property type="project" value="InterPro"/>
</dbReference>
<dbReference type="FunFam" id="1.10.10.10:FF:000140">
    <property type="entry name" value="Histone H1.0"/>
    <property type="match status" value="1"/>
</dbReference>
<feature type="domain" description="H15" evidence="9">
    <location>
        <begin position="45"/>
        <end position="119"/>
    </location>
</feature>
<dbReference type="Pfam" id="PF00538">
    <property type="entry name" value="Linker_histone"/>
    <property type="match status" value="1"/>
</dbReference>
<dbReference type="GO" id="GO:0005634">
    <property type="term" value="C:nucleus"/>
    <property type="evidence" value="ECO:0007669"/>
    <property type="project" value="UniProtKB-SubCell"/>
</dbReference>
<protein>
    <recommendedName>
        <fullName evidence="9">H15 domain-containing protein</fullName>
    </recommendedName>
</protein>
<evidence type="ECO:0000313" key="10">
    <source>
        <dbReference type="EMBL" id="KAK0173405.1"/>
    </source>
</evidence>
<dbReference type="PROSITE" id="PS51504">
    <property type="entry name" value="H15"/>
    <property type="match status" value="1"/>
</dbReference>
<dbReference type="GO" id="GO:0030261">
    <property type="term" value="P:chromosome condensation"/>
    <property type="evidence" value="ECO:0007669"/>
    <property type="project" value="TreeGrafter"/>
</dbReference>
<dbReference type="SMART" id="SM00526">
    <property type="entry name" value="H15"/>
    <property type="match status" value="1"/>
</dbReference>
<evidence type="ECO:0000256" key="6">
    <source>
        <dbReference type="ARBA" id="ARBA00023242"/>
    </source>
</evidence>
<dbReference type="CDD" id="cd00073">
    <property type="entry name" value="H15"/>
    <property type="match status" value="1"/>
</dbReference>
<dbReference type="PRINTS" id="PR00624">
    <property type="entry name" value="HISTONEH5"/>
</dbReference>
<reference evidence="10" key="2">
    <citation type="submission" date="2023-03" db="EMBL/GenBank/DDBJ databases">
        <authorList>
            <person name="Inwood S.N."/>
            <person name="Skelly J.G."/>
            <person name="Guhlin J."/>
            <person name="Harrop T.W.R."/>
            <person name="Goldson S.G."/>
            <person name="Dearden P.K."/>
        </authorList>
    </citation>
    <scope>NUCLEOTIDE SEQUENCE</scope>
    <source>
        <strain evidence="10">Irish</strain>
        <tissue evidence="10">Whole body</tissue>
    </source>
</reference>
<dbReference type="GO" id="GO:0030527">
    <property type="term" value="F:structural constituent of chromatin"/>
    <property type="evidence" value="ECO:0007669"/>
    <property type="project" value="InterPro"/>
</dbReference>
<dbReference type="InterPro" id="IPR005819">
    <property type="entry name" value="H1/H5"/>
</dbReference>
<gene>
    <name evidence="10" type="ORF">PV328_006608</name>
</gene>
<feature type="compositionally biased region" description="Low complexity" evidence="8">
    <location>
        <begin position="197"/>
        <end position="214"/>
    </location>
</feature>
<dbReference type="InterPro" id="IPR036390">
    <property type="entry name" value="WH_DNA-bd_sf"/>
</dbReference>
<evidence type="ECO:0000256" key="1">
    <source>
        <dbReference type="ARBA" id="ARBA00002809"/>
    </source>
</evidence>
<evidence type="ECO:0000256" key="5">
    <source>
        <dbReference type="ARBA" id="ARBA00023125"/>
    </source>
</evidence>
<organism evidence="10 11">
    <name type="scientific">Microctonus aethiopoides</name>
    <dbReference type="NCBI Taxonomy" id="144406"/>
    <lineage>
        <taxon>Eukaryota</taxon>
        <taxon>Metazoa</taxon>
        <taxon>Ecdysozoa</taxon>
        <taxon>Arthropoda</taxon>
        <taxon>Hexapoda</taxon>
        <taxon>Insecta</taxon>
        <taxon>Pterygota</taxon>
        <taxon>Neoptera</taxon>
        <taxon>Endopterygota</taxon>
        <taxon>Hymenoptera</taxon>
        <taxon>Apocrita</taxon>
        <taxon>Ichneumonoidea</taxon>
        <taxon>Braconidae</taxon>
        <taxon>Euphorinae</taxon>
        <taxon>Microctonus</taxon>
    </lineage>
</organism>
<name>A0AA39FQ30_9HYME</name>
<dbReference type="Gene3D" id="1.10.10.10">
    <property type="entry name" value="Winged helix-like DNA-binding domain superfamily/Winged helix DNA-binding domain"/>
    <property type="match status" value="1"/>
</dbReference>
<dbReference type="PANTHER" id="PTHR11467">
    <property type="entry name" value="HISTONE H1"/>
    <property type="match status" value="1"/>
</dbReference>
<keyword evidence="11" id="KW-1185">Reference proteome</keyword>
<keyword evidence="4 7" id="KW-0158">Chromosome</keyword>
<evidence type="ECO:0000256" key="2">
    <source>
        <dbReference type="ARBA" id="ARBA00004123"/>
    </source>
</evidence>
<accession>A0AA39FQ30</accession>
<dbReference type="InterPro" id="IPR036388">
    <property type="entry name" value="WH-like_DNA-bd_sf"/>
</dbReference>
<sequence length="235" mass="24776">MTEGKSSTTPAVMTASGNASGTQVSLKKMASHQGNKTQKPRTKPAHPRTAEMVNVAIKTLKERGGSSLQAIKKYISTTYKIDADKQAPFIKKYLKAAVTNGNLIQTKGKGAAGSFKLSVGKTETSKIKKKPTIKKSTAASPLKKATAIAKKPAVAKKPTVKKVAAKKPSSKLVTAAEKRKTIKGPAAKPPKVKSAVKVKATPKPTTKKTTAVKKSTPKAKAKRPAVAKRVATKKK</sequence>
<dbReference type="GO" id="GO:0000786">
    <property type="term" value="C:nucleosome"/>
    <property type="evidence" value="ECO:0007669"/>
    <property type="project" value="InterPro"/>
</dbReference>
<feature type="compositionally biased region" description="Basic residues" evidence="8">
    <location>
        <begin position="215"/>
        <end position="235"/>
    </location>
</feature>
<evidence type="ECO:0000256" key="3">
    <source>
        <dbReference type="ARBA" id="ARBA00004286"/>
    </source>
</evidence>